<evidence type="ECO:0000313" key="2">
    <source>
        <dbReference type="EMBL" id="EFW94134.1"/>
    </source>
</evidence>
<gene>
    <name evidence="2" type="ORF">ZOD2009_03285</name>
</gene>
<dbReference type="AlphaFoldDB" id="E7QPH3"/>
<feature type="region of interest" description="Disordered" evidence="1">
    <location>
        <begin position="64"/>
        <end position="91"/>
    </location>
</feature>
<reference evidence="2 3" key="1">
    <citation type="journal article" date="2014" name="ISME J.">
        <title>Trehalose/2-sulfotrehalose biosynthesis and glycine-betaine uptake are widely spread mechanisms for osmoadaptation in the Halobacteriales.</title>
        <authorList>
            <person name="Youssef N.H."/>
            <person name="Savage-Ashlock K.N."/>
            <person name="McCully A.L."/>
            <person name="Luedtke B."/>
            <person name="Shaw E.I."/>
            <person name="Hoff W.D."/>
            <person name="Elshahed M.S."/>
        </authorList>
    </citation>
    <scope>NUCLEOTIDE SEQUENCE [LARGE SCALE GENOMIC DNA]</scope>
    <source>
        <strain evidence="2 3">DX253</strain>
    </source>
</reference>
<feature type="compositionally biased region" description="Basic and acidic residues" evidence="1">
    <location>
        <begin position="71"/>
        <end position="89"/>
    </location>
</feature>
<proteinExistence type="predicted"/>
<evidence type="ECO:0000256" key="1">
    <source>
        <dbReference type="SAM" id="MobiDB-lite"/>
    </source>
</evidence>
<evidence type="ECO:0008006" key="4">
    <source>
        <dbReference type="Google" id="ProtNLM"/>
    </source>
</evidence>
<dbReference type="OrthoDB" id="229248at2157"/>
<comment type="caution">
    <text evidence="2">The sequence shown here is derived from an EMBL/GenBank/DDBJ whole genome shotgun (WGS) entry which is preliminary data.</text>
</comment>
<evidence type="ECO:0000313" key="3">
    <source>
        <dbReference type="Proteomes" id="UP000003751"/>
    </source>
</evidence>
<dbReference type="Proteomes" id="UP000003751">
    <property type="component" value="Unassembled WGS sequence"/>
</dbReference>
<dbReference type="EMBL" id="AEMG01000002">
    <property type="protein sequence ID" value="EFW94134.1"/>
    <property type="molecule type" value="Genomic_DNA"/>
</dbReference>
<sequence length="164" mass="18379">MTAILVTPPARAIRKPGCALLTNRRGACAIGSEDSEVSRKPRKRAAGIFDAVIDYEIENSTPRIGGYADGDVGRTKDMRKSPKPKDVDKPVFNVDDQKVGIVTDVRDGIAYVDPHPSLFDEYKMLLGWKDEAKDIYPLPHDAIHEITDKEVRLRTHDTEHEKKK</sequence>
<name>E7QPH3_HALPU</name>
<accession>E7QPH3</accession>
<dbReference type="eggNOG" id="arCOG08931">
    <property type="taxonomic scope" value="Archaea"/>
</dbReference>
<organism evidence="2 3">
    <name type="scientific">Haladaptatus paucihalophilus DX253</name>
    <dbReference type="NCBI Taxonomy" id="797209"/>
    <lineage>
        <taxon>Archaea</taxon>
        <taxon>Methanobacteriati</taxon>
        <taxon>Methanobacteriota</taxon>
        <taxon>Stenosarchaea group</taxon>
        <taxon>Halobacteria</taxon>
        <taxon>Halobacteriales</taxon>
        <taxon>Haladaptataceae</taxon>
        <taxon>Haladaptatus</taxon>
    </lineage>
</organism>
<protein>
    <recommendedName>
        <fullName evidence="4">PRC-barrel domain-containing protein</fullName>
    </recommendedName>
</protein>
<dbReference type="RefSeq" id="WP_007976989.1">
    <property type="nucleotide sequence ID" value="NZ_AEMG01000002.1"/>
</dbReference>
<dbReference type="PATRIC" id="fig|797209.4.peg.644"/>